<feature type="region of interest" description="Disordered" evidence="1">
    <location>
        <begin position="76"/>
        <end position="101"/>
    </location>
</feature>
<reference evidence="3 4" key="1">
    <citation type="journal article" date="2015" name="Genome Biol. Evol.">
        <title>Phylogenomic analyses indicate that early fungi evolved digesting cell walls of algal ancestors of land plants.</title>
        <authorList>
            <person name="Chang Y."/>
            <person name="Wang S."/>
            <person name="Sekimoto S."/>
            <person name="Aerts A.L."/>
            <person name="Choi C."/>
            <person name="Clum A."/>
            <person name="LaButti K.M."/>
            <person name="Lindquist E.A."/>
            <person name="Yee Ngan C."/>
            <person name="Ohm R.A."/>
            <person name="Salamov A.A."/>
            <person name="Grigoriev I.V."/>
            <person name="Spatafora J.W."/>
            <person name="Berbee M.L."/>
        </authorList>
    </citation>
    <scope>NUCLEOTIDE SEQUENCE [LARGE SCALE GENOMIC DNA]</scope>
    <source>
        <strain evidence="3 4">NRRL 1564</strain>
    </source>
</reference>
<dbReference type="EMBL" id="KZ303486">
    <property type="protein sequence ID" value="PIA19592.1"/>
    <property type="molecule type" value="Genomic_DNA"/>
</dbReference>
<feature type="transmembrane region" description="Helical" evidence="2">
    <location>
        <begin position="143"/>
        <end position="164"/>
    </location>
</feature>
<dbReference type="GO" id="GO:1903778">
    <property type="term" value="P:protein localization to vacuolar membrane"/>
    <property type="evidence" value="ECO:0007669"/>
    <property type="project" value="TreeGrafter"/>
</dbReference>
<name>A0A2G5BKU4_COERN</name>
<dbReference type="GO" id="GO:0000011">
    <property type="term" value="P:vacuole inheritance"/>
    <property type="evidence" value="ECO:0007669"/>
    <property type="project" value="TreeGrafter"/>
</dbReference>
<dbReference type="OrthoDB" id="1204at2759"/>
<feature type="region of interest" description="Disordered" evidence="1">
    <location>
        <begin position="1"/>
        <end position="50"/>
    </location>
</feature>
<sequence length="385" mass="41306">MGSERRDSTGMSGGSYTHVYSASTRPGRRQQSTRPARGGGSVAANPTTAAGGYFHGGSSISGAGNQHRFSILTQNEYGASSESSEGDGEPAGLRSTYGNVYSRRNSRRQAHAYYGSSEELPETTPLFRRHNARRKRSGSVAQVARMAGVSALVLAALFVVVALFKLTSAPLRDVDSVRVTNILATEKELLFILHVQATNPNIREVLVERAEIGVFAAAAVADDSSTPSAPTRVRISGRPRTPVHTLNIASTNKTTPAILLGNVYELNEPMRFAAGSLRHEATNVMTTQISIHHPGGSLDDVEDSPSWRRLLKGPYDLTIRGTLHYTLWQRNYAARICIAKLANLPPDGNSTLPLQLSIAAGMGCDVDGDDDDPVTLPEPPTPPLH</sequence>
<keyword evidence="4" id="KW-1185">Reference proteome</keyword>
<dbReference type="Proteomes" id="UP000242474">
    <property type="component" value="Unassembled WGS sequence"/>
</dbReference>
<evidence type="ECO:0000313" key="3">
    <source>
        <dbReference type="EMBL" id="PIA19592.1"/>
    </source>
</evidence>
<keyword evidence="2" id="KW-0812">Transmembrane</keyword>
<evidence type="ECO:0000313" key="4">
    <source>
        <dbReference type="Proteomes" id="UP000242474"/>
    </source>
</evidence>
<dbReference type="STRING" id="763665.A0A2G5BKU4"/>
<dbReference type="GO" id="GO:0000329">
    <property type="term" value="C:fungal-type vacuole membrane"/>
    <property type="evidence" value="ECO:0007669"/>
    <property type="project" value="TreeGrafter"/>
</dbReference>
<protein>
    <submittedName>
        <fullName evidence="3">Uncharacterized protein</fullName>
    </submittedName>
</protein>
<dbReference type="AlphaFoldDB" id="A0A2G5BKU4"/>
<dbReference type="GO" id="GO:0010513">
    <property type="term" value="P:positive regulation of phosphatidylinositol biosynthetic process"/>
    <property type="evidence" value="ECO:0007669"/>
    <property type="project" value="TreeGrafter"/>
</dbReference>
<gene>
    <name evidence="3" type="ORF">COEREDRAFT_90308</name>
</gene>
<dbReference type="GO" id="GO:0070772">
    <property type="term" value="C:PAS complex"/>
    <property type="evidence" value="ECO:0007669"/>
    <property type="project" value="TreeGrafter"/>
</dbReference>
<dbReference type="PANTHER" id="PTHR28258">
    <property type="entry name" value="VACUOLAR SEGREGATION PROTEIN 7"/>
    <property type="match status" value="1"/>
</dbReference>
<evidence type="ECO:0000256" key="1">
    <source>
        <dbReference type="SAM" id="MobiDB-lite"/>
    </source>
</evidence>
<accession>A0A2G5BKU4</accession>
<dbReference type="Pfam" id="PF12751">
    <property type="entry name" value="Vac7"/>
    <property type="match status" value="1"/>
</dbReference>
<keyword evidence="2" id="KW-1133">Transmembrane helix</keyword>
<dbReference type="InterPro" id="IPR024260">
    <property type="entry name" value="Vac7"/>
</dbReference>
<feature type="compositionally biased region" description="Polar residues" evidence="1">
    <location>
        <begin position="14"/>
        <end position="34"/>
    </location>
</feature>
<dbReference type="PANTHER" id="PTHR28258:SF1">
    <property type="entry name" value="VACUOLAR SEGREGATION PROTEIN 7"/>
    <property type="match status" value="1"/>
</dbReference>
<organism evidence="3 4">
    <name type="scientific">Coemansia reversa (strain ATCC 12441 / NRRL 1564)</name>
    <dbReference type="NCBI Taxonomy" id="763665"/>
    <lineage>
        <taxon>Eukaryota</taxon>
        <taxon>Fungi</taxon>
        <taxon>Fungi incertae sedis</taxon>
        <taxon>Zoopagomycota</taxon>
        <taxon>Kickxellomycotina</taxon>
        <taxon>Kickxellomycetes</taxon>
        <taxon>Kickxellales</taxon>
        <taxon>Kickxellaceae</taxon>
        <taxon>Coemansia</taxon>
    </lineage>
</organism>
<proteinExistence type="predicted"/>
<keyword evidence="2" id="KW-0472">Membrane</keyword>
<evidence type="ECO:0000256" key="2">
    <source>
        <dbReference type="SAM" id="Phobius"/>
    </source>
</evidence>